<evidence type="ECO:0000313" key="2">
    <source>
        <dbReference type="EMBL" id="KKQ97054.1"/>
    </source>
</evidence>
<name>A0A0G0PFY3_9BACT</name>
<comment type="caution">
    <text evidence="2">The sequence shown here is derived from an EMBL/GenBank/DDBJ whole genome shotgun (WGS) entry which is preliminary data.</text>
</comment>
<dbReference type="EMBL" id="LBWB01000054">
    <property type="protein sequence ID" value="KKQ97054.1"/>
    <property type="molecule type" value="Genomic_DNA"/>
</dbReference>
<dbReference type="AlphaFoldDB" id="A0A0G0PFY3"/>
<evidence type="ECO:0000256" key="1">
    <source>
        <dbReference type="SAM" id="Phobius"/>
    </source>
</evidence>
<gene>
    <name evidence="2" type="ORF">UT24_C0054G0008</name>
</gene>
<protein>
    <submittedName>
        <fullName evidence="2">Uncharacterized protein</fullName>
    </submittedName>
</protein>
<proteinExistence type="predicted"/>
<keyword evidence="1" id="KW-0472">Membrane</keyword>
<keyword evidence="1" id="KW-0812">Transmembrane</keyword>
<accession>A0A0G0PFY3</accession>
<keyword evidence="1" id="KW-1133">Transmembrane helix</keyword>
<feature type="transmembrane region" description="Helical" evidence="1">
    <location>
        <begin position="12"/>
        <end position="34"/>
    </location>
</feature>
<dbReference type="STRING" id="1618574.UT24_C0054G0008"/>
<reference evidence="2 3" key="1">
    <citation type="journal article" date="2015" name="Nature">
        <title>rRNA introns, odd ribosomes, and small enigmatic genomes across a large radiation of phyla.</title>
        <authorList>
            <person name="Brown C.T."/>
            <person name="Hug L.A."/>
            <person name="Thomas B.C."/>
            <person name="Sharon I."/>
            <person name="Castelle C.J."/>
            <person name="Singh A."/>
            <person name="Wilkins M.J."/>
            <person name="Williams K.H."/>
            <person name="Banfield J.F."/>
        </authorList>
    </citation>
    <scope>NUCLEOTIDE SEQUENCE [LARGE SCALE GENOMIC DNA]</scope>
</reference>
<evidence type="ECO:0000313" key="3">
    <source>
        <dbReference type="Proteomes" id="UP000033881"/>
    </source>
</evidence>
<organism evidence="2 3">
    <name type="scientific">Candidatus Woesebacteria bacterium GW2011_GWB1_39_12</name>
    <dbReference type="NCBI Taxonomy" id="1618574"/>
    <lineage>
        <taxon>Bacteria</taxon>
        <taxon>Candidatus Woeseibacteriota</taxon>
    </lineage>
</organism>
<sequence>DYTQLFTFDNSLITGFLLACLSSGTTYLLCMVVGDEGIKHEFKKVE</sequence>
<dbReference type="Proteomes" id="UP000033881">
    <property type="component" value="Unassembled WGS sequence"/>
</dbReference>
<feature type="non-terminal residue" evidence="2">
    <location>
        <position position="1"/>
    </location>
</feature>